<gene>
    <name evidence="1" type="ORF">Q0N40_02125</name>
</gene>
<organism evidence="1 2">
    <name type="scientific">Corynebacterium pseudokroppenstedtii</name>
    <dbReference type="NCBI Taxonomy" id="2804917"/>
    <lineage>
        <taxon>Bacteria</taxon>
        <taxon>Bacillati</taxon>
        <taxon>Actinomycetota</taxon>
        <taxon>Actinomycetes</taxon>
        <taxon>Mycobacteriales</taxon>
        <taxon>Corynebacteriaceae</taxon>
        <taxon>Corynebacterium</taxon>
    </lineage>
</organism>
<keyword evidence="2" id="KW-1185">Reference proteome</keyword>
<name>A0AAU0PZR2_9CORY</name>
<evidence type="ECO:0000313" key="2">
    <source>
        <dbReference type="Proteomes" id="UP001174314"/>
    </source>
</evidence>
<sequence>MMKPALEFRSPELHLATGDGVVVLSLGDKSIKLSGEDVEALVRVLRAADFLADHGYVSGMNVDSPNTM</sequence>
<dbReference type="AlphaFoldDB" id="A0AAU0PZR2"/>
<dbReference type="Proteomes" id="UP001174314">
    <property type="component" value="Chromosome"/>
</dbReference>
<reference evidence="1 2" key="1">
    <citation type="submission" date="2023-10" db="EMBL/GenBank/DDBJ databases">
        <title>complete genome sequence of Corynebacterium pseudokroppenstedtii P15-C1.</title>
        <authorList>
            <person name="Bruggemann H."/>
            <person name="Poehlein A."/>
        </authorList>
    </citation>
    <scope>NUCLEOTIDE SEQUENCE [LARGE SCALE GENOMIC DNA]</scope>
    <source>
        <strain evidence="1 2">P15_C1</strain>
    </source>
</reference>
<dbReference type="RefSeq" id="WP_204088057.1">
    <property type="nucleotide sequence ID" value="NZ_CP137757.1"/>
</dbReference>
<proteinExistence type="predicted"/>
<accession>A0AAU0PZR2</accession>
<dbReference type="EMBL" id="CP137757">
    <property type="protein sequence ID" value="WPF25369.1"/>
    <property type="molecule type" value="Genomic_DNA"/>
</dbReference>
<dbReference type="KEGG" id="cpsk:Q0N40_02125"/>
<evidence type="ECO:0000313" key="1">
    <source>
        <dbReference type="EMBL" id="WPF25369.1"/>
    </source>
</evidence>
<protein>
    <submittedName>
        <fullName evidence="1">Uncharacterized protein</fullName>
    </submittedName>
</protein>